<feature type="region of interest" description="Disordered" evidence="1">
    <location>
        <begin position="25"/>
        <end position="64"/>
    </location>
</feature>
<proteinExistence type="predicted"/>
<evidence type="ECO:0000313" key="2">
    <source>
        <dbReference type="EMBL" id="CAB4882922.1"/>
    </source>
</evidence>
<accession>A0A6J7EHM5</accession>
<protein>
    <submittedName>
        <fullName evidence="2">Unannotated protein</fullName>
    </submittedName>
</protein>
<evidence type="ECO:0000256" key="1">
    <source>
        <dbReference type="SAM" id="MobiDB-lite"/>
    </source>
</evidence>
<organism evidence="2">
    <name type="scientific">freshwater metagenome</name>
    <dbReference type="NCBI Taxonomy" id="449393"/>
    <lineage>
        <taxon>unclassified sequences</taxon>
        <taxon>metagenomes</taxon>
        <taxon>ecological metagenomes</taxon>
    </lineage>
</organism>
<dbReference type="EMBL" id="CAFBLX010000037">
    <property type="protein sequence ID" value="CAB4882922.1"/>
    <property type="molecule type" value="Genomic_DNA"/>
</dbReference>
<dbReference type="AlphaFoldDB" id="A0A6J7EHM5"/>
<gene>
    <name evidence="2" type="ORF">UFOPK3472_00820</name>
</gene>
<reference evidence="2" key="1">
    <citation type="submission" date="2020-05" db="EMBL/GenBank/DDBJ databases">
        <authorList>
            <person name="Chiriac C."/>
            <person name="Salcher M."/>
            <person name="Ghai R."/>
            <person name="Kavagutti S V."/>
        </authorList>
    </citation>
    <scope>NUCLEOTIDE SEQUENCE</scope>
</reference>
<name>A0A6J7EHM5_9ZZZZ</name>
<sequence>MTIDALTSLDIPFVLVLLTALAAVGTDPQETSPNHQRRHRCSGSEAHRETRSSDTTTPYQETVKPACELSTQTRSSFGAMFADSLTTGVAPAG</sequence>